<name>A0A1H8E9N6_9PROT</name>
<dbReference type="GO" id="GO:0005829">
    <property type="term" value="C:cytosol"/>
    <property type="evidence" value="ECO:0007669"/>
    <property type="project" value="TreeGrafter"/>
</dbReference>
<evidence type="ECO:0000313" key="3">
    <source>
        <dbReference type="Proteomes" id="UP000199459"/>
    </source>
</evidence>
<dbReference type="CDD" id="cd01741">
    <property type="entry name" value="GATase1_1"/>
    <property type="match status" value="1"/>
</dbReference>
<keyword evidence="2" id="KW-0808">Transferase</keyword>
<sequence length="233" mass="26178">MKPVAIFRYLPIEGPGYFATFLDNNHIPWELIKIDAGTEMPIDAEPYSGLVFMGGPMSVNDDLPWIEPTLNLIRQAVAREKPVLGHCLGGQLIAKALGGVVTQNARKEMGWGDVQVAQNPVARAWFNDISEFETFHWHGETFSLPEGATCILSSPHCENQAFAIGIHLGMQCHVEMTERMVKDWSDVNFQEIIQMDEPTVQSPAEMEKNLTERVIKLNNIADRLYAKWITALK</sequence>
<gene>
    <name evidence="2" type="ORF">SAMN05216325_1096</name>
</gene>
<dbReference type="PANTHER" id="PTHR42695">
    <property type="entry name" value="GLUTAMINE AMIDOTRANSFERASE YLR126C-RELATED"/>
    <property type="match status" value="1"/>
</dbReference>
<dbReference type="OrthoDB" id="9813383at2"/>
<dbReference type="Gene3D" id="3.40.50.880">
    <property type="match status" value="1"/>
</dbReference>
<reference evidence="2 3" key="1">
    <citation type="submission" date="2016-10" db="EMBL/GenBank/DDBJ databases">
        <authorList>
            <person name="de Groot N.N."/>
        </authorList>
    </citation>
    <scope>NUCLEOTIDE SEQUENCE [LARGE SCALE GENOMIC DNA]</scope>
    <source>
        <strain evidence="2 3">Nm22</strain>
    </source>
</reference>
<organism evidence="2 3">
    <name type="scientific">Nitrosomonas marina</name>
    <dbReference type="NCBI Taxonomy" id="917"/>
    <lineage>
        <taxon>Bacteria</taxon>
        <taxon>Pseudomonadati</taxon>
        <taxon>Pseudomonadota</taxon>
        <taxon>Betaproteobacteria</taxon>
        <taxon>Nitrosomonadales</taxon>
        <taxon>Nitrosomonadaceae</taxon>
        <taxon>Nitrosomonas</taxon>
    </lineage>
</organism>
<protein>
    <submittedName>
        <fullName evidence="2">GMP synthase-Glutamine amidotransferase</fullName>
    </submittedName>
</protein>
<dbReference type="AlphaFoldDB" id="A0A1H8E9N6"/>
<dbReference type="PROSITE" id="PS51273">
    <property type="entry name" value="GATASE_TYPE_1"/>
    <property type="match status" value="1"/>
</dbReference>
<accession>A0A1H8E9N6</accession>
<dbReference type="PANTHER" id="PTHR42695:SF5">
    <property type="entry name" value="GLUTAMINE AMIDOTRANSFERASE YLR126C-RELATED"/>
    <property type="match status" value="1"/>
</dbReference>
<dbReference type="GO" id="GO:0016740">
    <property type="term" value="F:transferase activity"/>
    <property type="evidence" value="ECO:0007669"/>
    <property type="project" value="UniProtKB-KW"/>
</dbReference>
<dbReference type="Pfam" id="PF00117">
    <property type="entry name" value="GATase"/>
    <property type="match status" value="1"/>
</dbReference>
<dbReference type="Proteomes" id="UP000199459">
    <property type="component" value="Unassembled WGS sequence"/>
</dbReference>
<feature type="domain" description="Glutamine amidotransferase" evidence="1">
    <location>
        <begin position="31"/>
        <end position="178"/>
    </location>
</feature>
<dbReference type="InterPro" id="IPR017926">
    <property type="entry name" value="GATASE"/>
</dbReference>
<dbReference type="InterPro" id="IPR029062">
    <property type="entry name" value="Class_I_gatase-like"/>
</dbReference>
<dbReference type="EMBL" id="FOCP01000009">
    <property type="protein sequence ID" value="SEN16192.1"/>
    <property type="molecule type" value="Genomic_DNA"/>
</dbReference>
<dbReference type="RefSeq" id="WP_090630827.1">
    <property type="nucleotide sequence ID" value="NZ_FOCP01000009.1"/>
</dbReference>
<keyword evidence="2" id="KW-0315">Glutamine amidotransferase</keyword>
<dbReference type="STRING" id="917.SAMN05216326_1083"/>
<dbReference type="SUPFAM" id="SSF52317">
    <property type="entry name" value="Class I glutamine amidotransferase-like"/>
    <property type="match status" value="1"/>
</dbReference>
<dbReference type="InterPro" id="IPR044992">
    <property type="entry name" value="ChyE-like"/>
</dbReference>
<proteinExistence type="predicted"/>
<evidence type="ECO:0000259" key="1">
    <source>
        <dbReference type="Pfam" id="PF00117"/>
    </source>
</evidence>
<evidence type="ECO:0000313" key="2">
    <source>
        <dbReference type="EMBL" id="SEN16192.1"/>
    </source>
</evidence>